<dbReference type="InterPro" id="IPR037185">
    <property type="entry name" value="EmrE-like"/>
</dbReference>
<organism evidence="3 4">
    <name type="scientific">Paralimibaculum aggregatum</name>
    <dbReference type="NCBI Taxonomy" id="3036245"/>
    <lineage>
        <taxon>Bacteria</taxon>
        <taxon>Pseudomonadati</taxon>
        <taxon>Pseudomonadota</taxon>
        <taxon>Alphaproteobacteria</taxon>
        <taxon>Rhodobacterales</taxon>
        <taxon>Paracoccaceae</taxon>
        <taxon>Paralimibaculum</taxon>
    </lineage>
</organism>
<dbReference type="SUPFAM" id="SSF103481">
    <property type="entry name" value="Multidrug resistance efflux transporter EmrE"/>
    <property type="match status" value="2"/>
</dbReference>
<feature type="transmembrane region" description="Helical" evidence="1">
    <location>
        <begin position="44"/>
        <end position="61"/>
    </location>
</feature>
<feature type="domain" description="EamA" evidence="2">
    <location>
        <begin position="154"/>
        <end position="278"/>
    </location>
</feature>
<comment type="caution">
    <text evidence="3">The sequence shown here is derived from an EMBL/GenBank/DDBJ whole genome shotgun (WGS) entry which is preliminary data.</text>
</comment>
<keyword evidence="4" id="KW-1185">Reference proteome</keyword>
<feature type="transmembrane region" description="Helical" evidence="1">
    <location>
        <begin position="212"/>
        <end position="232"/>
    </location>
</feature>
<evidence type="ECO:0000256" key="1">
    <source>
        <dbReference type="SAM" id="Phobius"/>
    </source>
</evidence>
<dbReference type="Proteomes" id="UP001239909">
    <property type="component" value="Unassembled WGS sequence"/>
</dbReference>
<dbReference type="PANTHER" id="PTHR22911">
    <property type="entry name" value="ACYL-MALONYL CONDENSING ENZYME-RELATED"/>
    <property type="match status" value="1"/>
</dbReference>
<keyword evidence="1" id="KW-0472">Membrane</keyword>
<feature type="transmembrane region" description="Helical" evidence="1">
    <location>
        <begin position="184"/>
        <end position="206"/>
    </location>
</feature>
<reference evidence="3 4" key="1">
    <citation type="submission" date="2023-04" db="EMBL/GenBank/DDBJ databases">
        <title>Marinoamorphus aggregata gen. nov., sp. Nov., isolate from tissue of brittle star Ophioplocus japonicus.</title>
        <authorList>
            <person name="Kawano K."/>
            <person name="Sawayama S."/>
            <person name="Nakagawa S."/>
        </authorList>
    </citation>
    <scope>NUCLEOTIDE SEQUENCE [LARGE SCALE GENOMIC DNA]</scope>
    <source>
        <strain evidence="3 4">NKW23</strain>
    </source>
</reference>
<feature type="transmembrane region" description="Helical" evidence="1">
    <location>
        <begin position="154"/>
        <end position="175"/>
    </location>
</feature>
<proteinExistence type="predicted"/>
<evidence type="ECO:0000313" key="3">
    <source>
        <dbReference type="EMBL" id="GMG82056.1"/>
    </source>
</evidence>
<gene>
    <name evidence="3" type="ORF">LNKW23_12690</name>
</gene>
<accession>A0ABQ6LNQ4</accession>
<protein>
    <submittedName>
        <fullName evidence="3">DMT family transporter</fullName>
    </submittedName>
</protein>
<keyword evidence="1" id="KW-1133">Transmembrane helix</keyword>
<evidence type="ECO:0000259" key="2">
    <source>
        <dbReference type="Pfam" id="PF00892"/>
    </source>
</evidence>
<feature type="transmembrane region" description="Helical" evidence="1">
    <location>
        <begin position="266"/>
        <end position="284"/>
    </location>
</feature>
<feature type="transmembrane region" description="Helical" evidence="1">
    <location>
        <begin position="73"/>
        <end position="93"/>
    </location>
</feature>
<feature type="domain" description="EamA" evidence="2">
    <location>
        <begin position="10"/>
        <end position="143"/>
    </location>
</feature>
<dbReference type="EMBL" id="BSYI01000007">
    <property type="protein sequence ID" value="GMG82056.1"/>
    <property type="molecule type" value="Genomic_DNA"/>
</dbReference>
<feature type="transmembrane region" description="Helical" evidence="1">
    <location>
        <begin position="244"/>
        <end position="260"/>
    </location>
</feature>
<dbReference type="InterPro" id="IPR000620">
    <property type="entry name" value="EamA_dom"/>
</dbReference>
<feature type="transmembrane region" description="Helical" evidence="1">
    <location>
        <begin position="129"/>
        <end position="148"/>
    </location>
</feature>
<dbReference type="PANTHER" id="PTHR22911:SF103">
    <property type="entry name" value="BLR2811 PROTEIN"/>
    <property type="match status" value="1"/>
</dbReference>
<name>A0ABQ6LNQ4_9RHOB</name>
<sequence>MLSASGPAAGIRFALVAMVFLAVQDGVSKHLAEAYPVPFFVMIRYWFFALFVLALAGRAPGGLRAASRTRMPLVQVFRGLLLAAQILVIVTAFDLIGLAATQSVFALHPLLTTLLAIPILGEAAGWRRLAAVGVGLLGVLVILRPGSAVFVPEALLALLAAAMFSVYHVLTRLVAREDGGSGPAFFYTGIAGAAGLTLLGPFFWTGMTAADLGWLAVLCVVSLCGHYCLIRALDATEAVRIQPLVYLQMVFGIGVGALVFGEAVDWPALLGVAMIIGAGLYVIWREMRARAPG</sequence>
<feature type="transmembrane region" description="Helical" evidence="1">
    <location>
        <begin position="99"/>
        <end position="117"/>
    </location>
</feature>
<dbReference type="Pfam" id="PF00892">
    <property type="entry name" value="EamA"/>
    <property type="match status" value="2"/>
</dbReference>
<keyword evidence="1" id="KW-0812">Transmembrane</keyword>
<evidence type="ECO:0000313" key="4">
    <source>
        <dbReference type="Proteomes" id="UP001239909"/>
    </source>
</evidence>